<organism evidence="7 8">
    <name type="scientific">Papaver nudicaule</name>
    <name type="common">Iceland poppy</name>
    <dbReference type="NCBI Taxonomy" id="74823"/>
    <lineage>
        <taxon>Eukaryota</taxon>
        <taxon>Viridiplantae</taxon>
        <taxon>Streptophyta</taxon>
        <taxon>Embryophyta</taxon>
        <taxon>Tracheophyta</taxon>
        <taxon>Spermatophyta</taxon>
        <taxon>Magnoliopsida</taxon>
        <taxon>Ranunculales</taxon>
        <taxon>Papaveraceae</taxon>
        <taxon>Papaveroideae</taxon>
        <taxon>Papaver</taxon>
    </lineage>
</organism>
<dbReference type="InterPro" id="IPR036163">
    <property type="entry name" value="HMA_dom_sf"/>
</dbReference>
<accession>A0AA41V4C9</accession>
<feature type="compositionally biased region" description="Basic and acidic residues" evidence="5">
    <location>
        <begin position="172"/>
        <end position="181"/>
    </location>
</feature>
<dbReference type="GO" id="GO:0046872">
    <property type="term" value="F:metal ion binding"/>
    <property type="evidence" value="ECO:0007669"/>
    <property type="project" value="UniProtKB-KW"/>
</dbReference>
<protein>
    <recommendedName>
        <fullName evidence="6">HMA domain-containing protein</fullName>
    </recommendedName>
</protein>
<keyword evidence="2" id="KW-0479">Metal-binding</keyword>
<name>A0AA41V4C9_PAPNU</name>
<evidence type="ECO:0000313" key="7">
    <source>
        <dbReference type="EMBL" id="MCL7024288.1"/>
    </source>
</evidence>
<evidence type="ECO:0000256" key="5">
    <source>
        <dbReference type="SAM" id="MobiDB-lite"/>
    </source>
</evidence>
<feature type="compositionally biased region" description="Low complexity" evidence="5">
    <location>
        <begin position="271"/>
        <end position="281"/>
    </location>
</feature>
<comment type="similarity">
    <text evidence="4">Belongs to the HIPP family.</text>
</comment>
<evidence type="ECO:0000256" key="2">
    <source>
        <dbReference type="ARBA" id="ARBA00022723"/>
    </source>
</evidence>
<dbReference type="AlphaFoldDB" id="A0AA41V4C9"/>
<dbReference type="CDD" id="cd00371">
    <property type="entry name" value="HMA"/>
    <property type="match status" value="1"/>
</dbReference>
<dbReference type="SUPFAM" id="SSF55008">
    <property type="entry name" value="HMA, heavy metal-associated domain"/>
    <property type="match status" value="1"/>
</dbReference>
<gene>
    <name evidence="7" type="ORF">MKW94_007252</name>
</gene>
<feature type="compositionally biased region" description="Polar residues" evidence="5">
    <location>
        <begin position="133"/>
        <end position="147"/>
    </location>
</feature>
<comment type="caution">
    <text evidence="7">The sequence shown here is derived from an EMBL/GenBank/DDBJ whole genome shotgun (WGS) entry which is preliminary data.</text>
</comment>
<dbReference type="PANTHER" id="PTHR45868:SF80">
    <property type="entry name" value="F15K9.8-RELATED"/>
    <property type="match status" value="1"/>
</dbReference>
<dbReference type="Pfam" id="PF00403">
    <property type="entry name" value="HMA"/>
    <property type="match status" value="1"/>
</dbReference>
<keyword evidence="8" id="KW-1185">Reference proteome</keyword>
<evidence type="ECO:0000256" key="3">
    <source>
        <dbReference type="ARBA" id="ARBA00023289"/>
    </source>
</evidence>
<feature type="compositionally biased region" description="Basic and acidic residues" evidence="5">
    <location>
        <begin position="117"/>
        <end position="132"/>
    </location>
</feature>
<proteinExistence type="inferred from homology"/>
<dbReference type="EMBL" id="JAJJMA010032826">
    <property type="protein sequence ID" value="MCL7024288.1"/>
    <property type="molecule type" value="Genomic_DNA"/>
</dbReference>
<keyword evidence="3" id="KW-0449">Lipoprotein</keyword>
<sequence length="357" mass="37903">MATEIVTAATVEESSEPLKYQTWVLKVSIHCEGCKKKVKKVLQSIDGVYQTTIDSPQHKVTVTGDVDSEKLIKKLIKTGKHAELWPQPIESSPTTTKDKKKNKGKNKNNDNSNSNKSDGDPKPTNDNQEGKSSDNNQQKKSTPTAANKDNKVSDQGKQNPVKVNEGAVKSNGGKENEKKPENQSTQNEKQGNGKGGVSGNGGGGGGGGGKGGKKKGKKGQNANNNSNTSTPGGVATSVDTSGSTKSQSLPVNGPGVSAGPVNLSPPPPQQSYPYGPYTSYGHHQPSYGPPAYVMSYSTSYPTVNYAASYYTPPEAYTYSKYVQSGSTGGFFEASPPLDSYEKIHDDDDQNESGCWIM</sequence>
<feature type="compositionally biased region" description="Polar residues" evidence="5">
    <location>
        <begin position="237"/>
        <end position="250"/>
    </location>
</feature>
<feature type="domain" description="HMA" evidence="6">
    <location>
        <begin position="20"/>
        <end position="83"/>
    </location>
</feature>
<evidence type="ECO:0000256" key="4">
    <source>
        <dbReference type="ARBA" id="ARBA00024045"/>
    </source>
</evidence>
<keyword evidence="1" id="KW-0488">Methylation</keyword>
<dbReference type="FunFam" id="3.30.70.100:FF:000008">
    <property type="entry name" value="Copper transport protein ATOX1"/>
    <property type="match status" value="1"/>
</dbReference>
<dbReference type="PROSITE" id="PS50846">
    <property type="entry name" value="HMA_2"/>
    <property type="match status" value="1"/>
</dbReference>
<evidence type="ECO:0000313" key="8">
    <source>
        <dbReference type="Proteomes" id="UP001177140"/>
    </source>
</evidence>
<feature type="region of interest" description="Disordered" evidence="5">
    <location>
        <begin position="83"/>
        <end position="283"/>
    </location>
</feature>
<evidence type="ECO:0000259" key="6">
    <source>
        <dbReference type="PROSITE" id="PS50846"/>
    </source>
</evidence>
<reference evidence="7" key="1">
    <citation type="submission" date="2022-03" db="EMBL/GenBank/DDBJ databases">
        <title>A functionally conserved STORR gene fusion in Papaver species that diverged 16.8 million years ago.</title>
        <authorList>
            <person name="Catania T."/>
        </authorList>
    </citation>
    <scope>NUCLEOTIDE SEQUENCE</scope>
    <source>
        <strain evidence="7">S-191538</strain>
    </source>
</reference>
<feature type="compositionally biased region" description="Gly residues" evidence="5">
    <location>
        <begin position="192"/>
        <end position="210"/>
    </location>
</feature>
<keyword evidence="3" id="KW-0636">Prenylation</keyword>
<dbReference type="Proteomes" id="UP001177140">
    <property type="component" value="Unassembled WGS sequence"/>
</dbReference>
<dbReference type="InterPro" id="IPR006121">
    <property type="entry name" value="HMA_dom"/>
</dbReference>
<evidence type="ECO:0000256" key="1">
    <source>
        <dbReference type="ARBA" id="ARBA00022481"/>
    </source>
</evidence>
<dbReference type="PANTHER" id="PTHR45868">
    <property type="entry name" value="HEAVY METAL-ASSOCIATED ISOPRENYLATED PLANT PROTEIN 33-RELATED"/>
    <property type="match status" value="1"/>
</dbReference>
<dbReference type="Gene3D" id="3.30.70.100">
    <property type="match status" value="1"/>
</dbReference>